<feature type="region of interest" description="Disordered" evidence="1">
    <location>
        <begin position="239"/>
        <end position="281"/>
    </location>
</feature>
<protein>
    <submittedName>
        <fullName evidence="3">Uncharacterized protein</fullName>
    </submittedName>
</protein>
<feature type="signal peptide" evidence="2">
    <location>
        <begin position="1"/>
        <end position="19"/>
    </location>
</feature>
<proteinExistence type="predicted"/>
<feature type="chain" id="PRO_5043898719" evidence="2">
    <location>
        <begin position="20"/>
        <end position="281"/>
    </location>
</feature>
<reference evidence="3 4" key="1">
    <citation type="journal article" date="2021" name="Elife">
        <title>Chloroplast acquisition without the gene transfer in kleptoplastic sea slugs, Plakobranchus ocellatus.</title>
        <authorList>
            <person name="Maeda T."/>
            <person name="Takahashi S."/>
            <person name="Yoshida T."/>
            <person name="Shimamura S."/>
            <person name="Takaki Y."/>
            <person name="Nagai Y."/>
            <person name="Toyoda A."/>
            <person name="Suzuki Y."/>
            <person name="Arimoto A."/>
            <person name="Ishii H."/>
            <person name="Satoh N."/>
            <person name="Nishiyama T."/>
            <person name="Hasebe M."/>
            <person name="Maruyama T."/>
            <person name="Minagawa J."/>
            <person name="Obokata J."/>
            <person name="Shigenobu S."/>
        </authorList>
    </citation>
    <scope>NUCLEOTIDE SEQUENCE [LARGE SCALE GENOMIC DNA]</scope>
</reference>
<evidence type="ECO:0000256" key="2">
    <source>
        <dbReference type="SAM" id="SignalP"/>
    </source>
</evidence>
<keyword evidence="2" id="KW-0732">Signal</keyword>
<gene>
    <name evidence="3" type="ORF">ElyMa_005869600</name>
</gene>
<feature type="region of interest" description="Disordered" evidence="1">
    <location>
        <begin position="176"/>
        <end position="208"/>
    </location>
</feature>
<feature type="compositionally biased region" description="Polar residues" evidence="1">
    <location>
        <begin position="243"/>
        <end position="252"/>
    </location>
</feature>
<dbReference type="AlphaFoldDB" id="A0AAV4G222"/>
<comment type="caution">
    <text evidence="3">The sequence shown here is derived from an EMBL/GenBank/DDBJ whole genome shotgun (WGS) entry which is preliminary data.</text>
</comment>
<organism evidence="3 4">
    <name type="scientific">Elysia marginata</name>
    <dbReference type="NCBI Taxonomy" id="1093978"/>
    <lineage>
        <taxon>Eukaryota</taxon>
        <taxon>Metazoa</taxon>
        <taxon>Spiralia</taxon>
        <taxon>Lophotrochozoa</taxon>
        <taxon>Mollusca</taxon>
        <taxon>Gastropoda</taxon>
        <taxon>Heterobranchia</taxon>
        <taxon>Euthyneura</taxon>
        <taxon>Panpulmonata</taxon>
        <taxon>Sacoglossa</taxon>
        <taxon>Placobranchoidea</taxon>
        <taxon>Plakobranchidae</taxon>
        <taxon>Elysia</taxon>
    </lineage>
</organism>
<name>A0AAV4G222_9GAST</name>
<accession>A0AAV4G222</accession>
<evidence type="ECO:0000313" key="4">
    <source>
        <dbReference type="Proteomes" id="UP000762676"/>
    </source>
</evidence>
<evidence type="ECO:0000313" key="3">
    <source>
        <dbReference type="EMBL" id="GFR79271.1"/>
    </source>
</evidence>
<dbReference type="Proteomes" id="UP000762676">
    <property type="component" value="Unassembled WGS sequence"/>
</dbReference>
<dbReference type="EMBL" id="BMAT01011799">
    <property type="protein sequence ID" value="GFR79271.1"/>
    <property type="molecule type" value="Genomic_DNA"/>
</dbReference>
<sequence length="281" mass="30251">MMAVFSIVNLLWILEEARAYGPGVPGCQSQSWLLSFSYIFAWCRVNSLFFISPAKVVDRVVALGARTGRYGPDCNKTCSAQCAGHGNPCHHVDGSCYLGCVQDDHSHSCEPNQALSSKSGVDSVWNHAGVVIGTVDAVAGVIIGVLSWKLHTASRKHLEAPNSEKSNGNIDLVRQSENSAQSGQDPPDEEPENLESPTPNQNYDTAISDSSNDVHAYNIGFDVYENPNYAMRNSGTYLIPIDPTNTADPSATDSDEKEMENSTANTAETAPYGNMASVMSL</sequence>
<evidence type="ECO:0000256" key="1">
    <source>
        <dbReference type="SAM" id="MobiDB-lite"/>
    </source>
</evidence>
<keyword evidence="4" id="KW-1185">Reference proteome</keyword>
<feature type="compositionally biased region" description="Polar residues" evidence="1">
    <location>
        <begin position="195"/>
        <end position="208"/>
    </location>
</feature>